<dbReference type="PANTHER" id="PTHR12526">
    <property type="entry name" value="GLYCOSYLTRANSFERASE"/>
    <property type="match status" value="1"/>
</dbReference>
<dbReference type="PANTHER" id="PTHR12526:SF638">
    <property type="entry name" value="SPORE COAT PROTEIN SA"/>
    <property type="match status" value="1"/>
</dbReference>
<dbReference type="Pfam" id="PF00534">
    <property type="entry name" value="Glycos_transf_1"/>
    <property type="match status" value="1"/>
</dbReference>
<dbReference type="Gene3D" id="3.40.50.2000">
    <property type="entry name" value="Glycogen Phosphorylase B"/>
    <property type="match status" value="2"/>
</dbReference>
<evidence type="ECO:0000259" key="1">
    <source>
        <dbReference type="Pfam" id="PF00534"/>
    </source>
</evidence>
<dbReference type="GO" id="GO:0016757">
    <property type="term" value="F:glycosyltransferase activity"/>
    <property type="evidence" value="ECO:0007669"/>
    <property type="project" value="InterPro"/>
</dbReference>
<feature type="domain" description="Glycosyl transferase family 1" evidence="1">
    <location>
        <begin position="269"/>
        <end position="352"/>
    </location>
</feature>
<dbReference type="InterPro" id="IPR001296">
    <property type="entry name" value="Glyco_trans_1"/>
</dbReference>
<evidence type="ECO:0000313" key="4">
    <source>
        <dbReference type="Proteomes" id="UP000464657"/>
    </source>
</evidence>
<dbReference type="AlphaFoldDB" id="A0A7L4ZFH3"/>
<protein>
    <submittedName>
        <fullName evidence="3">Uncharacterized protein</fullName>
    </submittedName>
</protein>
<dbReference type="EMBL" id="CP019288">
    <property type="protein sequence ID" value="QHI35240.1"/>
    <property type="molecule type" value="Genomic_DNA"/>
</dbReference>
<keyword evidence="4" id="KW-1185">Reference proteome</keyword>
<accession>A0A7L4ZFH3</accession>
<dbReference type="Proteomes" id="UP000464657">
    <property type="component" value="Chromosome"/>
</dbReference>
<dbReference type="Pfam" id="PF13477">
    <property type="entry name" value="Glyco_trans_4_2"/>
    <property type="match status" value="1"/>
</dbReference>
<feature type="domain" description="Glycosyltransferase subfamily 4-like N-terminal" evidence="2">
    <location>
        <begin position="2"/>
        <end position="158"/>
    </location>
</feature>
<dbReference type="InterPro" id="IPR028098">
    <property type="entry name" value="Glyco_trans_4-like_N"/>
</dbReference>
<reference evidence="3 4" key="1">
    <citation type="journal article" date="2013" name="Int. J. Syst. Evol. Microbiol.">
        <title>Kordia antarctica sp. nov., isolated from Antarctic seawater.</title>
        <authorList>
            <person name="Baek K."/>
            <person name="Choi A."/>
            <person name="Kang I."/>
            <person name="Lee K."/>
            <person name="Cho J.C."/>
        </authorList>
    </citation>
    <scope>NUCLEOTIDE SEQUENCE [LARGE SCALE GENOMIC DNA]</scope>
    <source>
        <strain evidence="3 4">IMCC3317</strain>
    </source>
</reference>
<dbReference type="KEGG" id="kan:IMCC3317_05860"/>
<sequence length="384" mass="44246">MKILFVAMQYIHSARWINQLKDSGHEIYLFDCLDSPIHQDLQWTNYTTNWSKRKIKPLIGETFLKKHFPSLSEKIQPFLKVTASKKLQELIQEIQPDVVHSMELQSESYPLIQVRKKITFNWICSTWGSGIYHFYQESFHKKRIDKLLSQIDFLFTDNLRDISLAKKYGFQGKALGSFPGGGGFLIDESIIKPVETRKLILVKGYHHWAGRALHALKALENNLELIKNYQIHVYAAHPIVIAEIERLQSEFSLNITYTARGIEESHDSLLSKFGQAKIAIGISVTDGIPNTLLEAMLYGAFPIQTNPGKVSEEYITHQKNGWLIEDAENIQEITEAIKQGLTNETLLSEAFELNKKYRETLAYNQIQQKVLQAYKTIEQNLKYV</sequence>
<organism evidence="3 4">
    <name type="scientific">Kordia antarctica</name>
    <dbReference type="NCBI Taxonomy" id="1218801"/>
    <lineage>
        <taxon>Bacteria</taxon>
        <taxon>Pseudomonadati</taxon>
        <taxon>Bacteroidota</taxon>
        <taxon>Flavobacteriia</taxon>
        <taxon>Flavobacteriales</taxon>
        <taxon>Flavobacteriaceae</taxon>
        <taxon>Kordia</taxon>
    </lineage>
</organism>
<proteinExistence type="predicted"/>
<gene>
    <name evidence="3" type="ORF">IMCC3317_05860</name>
</gene>
<dbReference type="RefSeq" id="WP_160127995.1">
    <property type="nucleotide sequence ID" value="NZ_CP019288.1"/>
</dbReference>
<evidence type="ECO:0000259" key="2">
    <source>
        <dbReference type="Pfam" id="PF13477"/>
    </source>
</evidence>
<name>A0A7L4ZFH3_9FLAO</name>
<evidence type="ECO:0000313" key="3">
    <source>
        <dbReference type="EMBL" id="QHI35240.1"/>
    </source>
</evidence>
<dbReference type="OrthoDB" id="1411429at2"/>
<dbReference type="SUPFAM" id="SSF53756">
    <property type="entry name" value="UDP-Glycosyltransferase/glycogen phosphorylase"/>
    <property type="match status" value="1"/>
</dbReference>